<organism evidence="2">
    <name type="scientific">bioreactor metagenome</name>
    <dbReference type="NCBI Taxonomy" id="1076179"/>
    <lineage>
        <taxon>unclassified sequences</taxon>
        <taxon>metagenomes</taxon>
        <taxon>ecological metagenomes</taxon>
    </lineage>
</organism>
<keyword evidence="2" id="KW-0808">Transferase</keyword>
<keyword evidence="2" id="KW-0032">Aminotransferase</keyword>
<evidence type="ECO:0000256" key="1">
    <source>
        <dbReference type="ARBA" id="ARBA00022898"/>
    </source>
</evidence>
<dbReference type="PANTHER" id="PTHR30244:SF42">
    <property type="entry name" value="UDP-2-ACETAMIDO-2-DEOXY-3-OXO-D-GLUCURONATE AMINOTRANSFERASE"/>
    <property type="match status" value="1"/>
</dbReference>
<dbReference type="PANTHER" id="PTHR30244">
    <property type="entry name" value="TRANSAMINASE"/>
    <property type="match status" value="1"/>
</dbReference>
<dbReference type="GO" id="GO:0008483">
    <property type="term" value="F:transaminase activity"/>
    <property type="evidence" value="ECO:0007669"/>
    <property type="project" value="UniProtKB-KW"/>
</dbReference>
<proteinExistence type="predicted"/>
<dbReference type="GO" id="GO:0000271">
    <property type="term" value="P:polysaccharide biosynthetic process"/>
    <property type="evidence" value="ECO:0007669"/>
    <property type="project" value="TreeGrafter"/>
</dbReference>
<protein>
    <submittedName>
        <fullName evidence="2">UDP-2-acetamido-2-deoxy-3-oxo-D-glucuronate aminotransferase</fullName>
        <ecNumber evidence="2">2.6.1.98</ecNumber>
    </submittedName>
</protein>
<dbReference type="InterPro" id="IPR015424">
    <property type="entry name" value="PyrdxlP-dep_Trfase"/>
</dbReference>
<name>A0A645BJ79_9ZZZZ</name>
<dbReference type="InterPro" id="IPR015421">
    <property type="entry name" value="PyrdxlP-dep_Trfase_major"/>
</dbReference>
<reference evidence="2" key="1">
    <citation type="submission" date="2019-08" db="EMBL/GenBank/DDBJ databases">
        <authorList>
            <person name="Kucharzyk K."/>
            <person name="Murdoch R.W."/>
            <person name="Higgins S."/>
            <person name="Loffler F."/>
        </authorList>
    </citation>
    <scope>NUCLEOTIDE SEQUENCE</scope>
</reference>
<dbReference type="InterPro" id="IPR000653">
    <property type="entry name" value="DegT/StrS_aminotransferase"/>
</dbReference>
<dbReference type="AlphaFoldDB" id="A0A645BJ79"/>
<dbReference type="CDD" id="cd00616">
    <property type="entry name" value="AHBA_syn"/>
    <property type="match status" value="1"/>
</dbReference>
<accession>A0A645BJ79</accession>
<dbReference type="PIRSF" id="PIRSF000390">
    <property type="entry name" value="PLP_StrS"/>
    <property type="match status" value="1"/>
</dbReference>
<dbReference type="EC" id="2.6.1.98" evidence="2"/>
<dbReference type="EMBL" id="VSSQ01020359">
    <property type="protein sequence ID" value="MPM65148.1"/>
    <property type="molecule type" value="Genomic_DNA"/>
</dbReference>
<dbReference type="Gene3D" id="3.40.640.10">
    <property type="entry name" value="Type I PLP-dependent aspartate aminotransferase-like (Major domain)"/>
    <property type="match status" value="1"/>
</dbReference>
<dbReference type="InterPro" id="IPR015422">
    <property type="entry name" value="PyrdxlP-dep_Trfase_small"/>
</dbReference>
<dbReference type="GO" id="GO:0030170">
    <property type="term" value="F:pyridoxal phosphate binding"/>
    <property type="evidence" value="ECO:0007669"/>
    <property type="project" value="TreeGrafter"/>
</dbReference>
<gene>
    <name evidence="2" type="primary">wbpE_9</name>
    <name evidence="2" type="ORF">SDC9_112040</name>
</gene>
<evidence type="ECO:0000313" key="2">
    <source>
        <dbReference type="EMBL" id="MPM65148.1"/>
    </source>
</evidence>
<dbReference type="Pfam" id="PF01041">
    <property type="entry name" value="DegT_DnrJ_EryC1"/>
    <property type="match status" value="1"/>
</dbReference>
<comment type="caution">
    <text evidence="2">The sequence shown here is derived from an EMBL/GenBank/DDBJ whole genome shotgun (WGS) entry which is preliminary data.</text>
</comment>
<dbReference type="FunFam" id="3.40.640.10:FF:000089">
    <property type="entry name" value="Aminotransferase, DegT/DnrJ/EryC1/StrS family"/>
    <property type="match status" value="1"/>
</dbReference>
<dbReference type="Gene3D" id="3.90.1150.10">
    <property type="entry name" value="Aspartate Aminotransferase, domain 1"/>
    <property type="match status" value="1"/>
</dbReference>
<dbReference type="SUPFAM" id="SSF53383">
    <property type="entry name" value="PLP-dependent transferases"/>
    <property type="match status" value="1"/>
</dbReference>
<keyword evidence="1" id="KW-0663">Pyridoxal phosphate</keyword>
<sequence length="375" mass="41723">MIVRMLDLRAQYEKIKRETDEAIQKVIDNTNFINGGEVGQFEANLASYLNANHVIGCANGTDALQIAMMALELKPGDEVVVPAFTYVATAEVIALLGLTPVLVDVDERTFNIKPSDFEKAITAKTKAVVPVHLFGQTADMETIMEIARRHGIKVIEDVAQALGAVHTSVNGSKTRAATIGDIGCTSFFPTKNLGCFGDGGAIITNNSELAAKLKMVANHGQKRKYHHDIIGCNSRLDTIQAAILDIKLRHLNEYERARYAAAKRYKEMLKDLEEIQLPLESSFSTHVYHQFTLIVKNGRDELKNFLESRGISSMVYYPLPLHHQKAFADICKTPVPLTNSEYLCEHVLSLPIDTEIGEEAQRYVADNIIEFFTKR</sequence>